<feature type="transmembrane region" description="Helical" evidence="1">
    <location>
        <begin position="20"/>
        <end position="40"/>
    </location>
</feature>
<evidence type="ECO:0000313" key="2">
    <source>
        <dbReference type="EMBL" id="KAE8415162.1"/>
    </source>
</evidence>
<dbReference type="Proteomes" id="UP000325395">
    <property type="component" value="Unassembled WGS sequence"/>
</dbReference>
<keyword evidence="1" id="KW-0812">Transmembrane</keyword>
<name>A0ABQ6WDG9_9EURO</name>
<sequence>MTIPEQSRHYLEYFSIFRILVYVPGFCVYAFYSFFLYVCYQSFFCGNSGSLAVTIC</sequence>
<evidence type="ECO:0000313" key="3">
    <source>
        <dbReference type="Proteomes" id="UP000325395"/>
    </source>
</evidence>
<reference evidence="2 3" key="1">
    <citation type="submission" date="2019-04" db="EMBL/GenBank/DDBJ databases">
        <authorList>
            <consortium name="DOE Joint Genome Institute"/>
            <person name="Mondo S."/>
            <person name="Kjaerbolling I."/>
            <person name="Vesth T."/>
            <person name="Frisvad J.C."/>
            <person name="Nybo J.L."/>
            <person name="Theobald S."/>
            <person name="Kildgaard S."/>
            <person name="Isbrandt T."/>
            <person name="Kuo A."/>
            <person name="Sato A."/>
            <person name="Lyhne E.K."/>
            <person name="Kogle M.E."/>
            <person name="Wiebenga A."/>
            <person name="Kun R.S."/>
            <person name="Lubbers R.J."/>
            <person name="Makela M.R."/>
            <person name="Barry K."/>
            <person name="Chovatia M."/>
            <person name="Clum A."/>
            <person name="Daum C."/>
            <person name="Haridas S."/>
            <person name="He G."/>
            <person name="LaButti K."/>
            <person name="Lipzen A."/>
            <person name="Riley R."/>
            <person name="Salamov A."/>
            <person name="Simmons B.A."/>
            <person name="Magnuson J.K."/>
            <person name="Henrissat B."/>
            <person name="Mortensen U.H."/>
            <person name="Larsen T.O."/>
            <person name="Devries R.P."/>
            <person name="Grigoriev I.V."/>
            <person name="Machida M."/>
            <person name="Baker S.E."/>
            <person name="Andersen M.R."/>
            <person name="Cantor M.N."/>
            <person name="Hua S.X."/>
        </authorList>
    </citation>
    <scope>NUCLEOTIDE SEQUENCE [LARGE SCALE GENOMIC DNA]</scope>
    <source>
        <strain evidence="2 3">CBS 117616</strain>
    </source>
</reference>
<accession>A0ABQ6WDG9</accession>
<gene>
    <name evidence="2" type="ORF">BDV36DRAFT_263467</name>
</gene>
<protein>
    <submittedName>
        <fullName evidence="2">Uncharacterized protein</fullName>
    </submittedName>
</protein>
<organism evidence="2 3">
    <name type="scientific">Aspergillus pseudocaelatus</name>
    <dbReference type="NCBI Taxonomy" id="1825620"/>
    <lineage>
        <taxon>Eukaryota</taxon>
        <taxon>Fungi</taxon>
        <taxon>Dikarya</taxon>
        <taxon>Ascomycota</taxon>
        <taxon>Pezizomycotina</taxon>
        <taxon>Eurotiomycetes</taxon>
        <taxon>Eurotiomycetidae</taxon>
        <taxon>Eurotiales</taxon>
        <taxon>Aspergillaceae</taxon>
        <taxon>Aspergillus</taxon>
        <taxon>Aspergillus subgen. Circumdati</taxon>
    </lineage>
</organism>
<keyword evidence="1" id="KW-1133">Transmembrane helix</keyword>
<evidence type="ECO:0000256" key="1">
    <source>
        <dbReference type="SAM" id="Phobius"/>
    </source>
</evidence>
<keyword evidence="3" id="KW-1185">Reference proteome</keyword>
<dbReference type="EMBL" id="ML735772">
    <property type="protein sequence ID" value="KAE8415162.1"/>
    <property type="molecule type" value="Genomic_DNA"/>
</dbReference>
<proteinExistence type="predicted"/>
<keyword evidence="1" id="KW-0472">Membrane</keyword>